<evidence type="ECO:0000259" key="1">
    <source>
        <dbReference type="Pfam" id="PF13456"/>
    </source>
</evidence>
<dbReference type="PANTHER" id="PTHR47074">
    <property type="entry name" value="BNAC02G40300D PROTEIN"/>
    <property type="match status" value="1"/>
</dbReference>
<gene>
    <name evidence="2" type="primary">A09p067320.1_BraROA</name>
    <name evidence="2" type="ORF">IGI04_038009</name>
</gene>
<keyword evidence="3" id="KW-1185">Reference proteome</keyword>
<dbReference type="PANTHER" id="PTHR47074:SF11">
    <property type="entry name" value="REVERSE TRANSCRIPTASE-LIKE PROTEIN"/>
    <property type="match status" value="1"/>
</dbReference>
<dbReference type="InterPro" id="IPR012337">
    <property type="entry name" value="RNaseH-like_sf"/>
</dbReference>
<proteinExistence type="predicted"/>
<name>A0ABQ7LJ09_BRACM</name>
<dbReference type="SUPFAM" id="SSF53098">
    <property type="entry name" value="Ribonuclease H-like"/>
    <property type="match status" value="1"/>
</dbReference>
<feature type="domain" description="RNase H type-1" evidence="1">
    <location>
        <begin position="80"/>
        <end position="199"/>
    </location>
</feature>
<sequence>MIAEFEWIRLPLKPLCLRKFGESPKNNRIFNNKDTTYEEVITKATAAAHEWLREQSTIPKPKVTVPTPSHHGPTSYTSINSDAAWRSDMHLAGLGWTIKEGNLTSSFLSHCYFVNSPLVAEGLALREALTCCIAKGIRAMHCNSDSLQIIRAINEEAPMPEIYGIVSDILNLVFAFDFITFVWIQRSNDKAVDILAKQALLNAPFVSPPMNPGG</sequence>
<protein>
    <recommendedName>
        <fullName evidence="1">RNase H type-1 domain-containing protein</fullName>
    </recommendedName>
</protein>
<dbReference type="CDD" id="cd06222">
    <property type="entry name" value="RNase_H_like"/>
    <property type="match status" value="1"/>
</dbReference>
<dbReference type="Gene3D" id="3.30.420.10">
    <property type="entry name" value="Ribonuclease H-like superfamily/Ribonuclease H"/>
    <property type="match status" value="1"/>
</dbReference>
<dbReference type="InterPro" id="IPR036397">
    <property type="entry name" value="RNaseH_sf"/>
</dbReference>
<dbReference type="InterPro" id="IPR002156">
    <property type="entry name" value="RNaseH_domain"/>
</dbReference>
<dbReference type="Proteomes" id="UP000823674">
    <property type="component" value="Chromosome A09"/>
</dbReference>
<reference evidence="2 3" key="1">
    <citation type="submission" date="2021-03" db="EMBL/GenBank/DDBJ databases">
        <authorList>
            <person name="King G.J."/>
            <person name="Bancroft I."/>
            <person name="Baten A."/>
            <person name="Bloomfield J."/>
            <person name="Borpatragohain P."/>
            <person name="He Z."/>
            <person name="Irish N."/>
            <person name="Irwin J."/>
            <person name="Liu K."/>
            <person name="Mauleon R.P."/>
            <person name="Moore J."/>
            <person name="Morris R."/>
            <person name="Ostergaard L."/>
            <person name="Wang B."/>
            <person name="Wells R."/>
        </authorList>
    </citation>
    <scope>NUCLEOTIDE SEQUENCE [LARGE SCALE GENOMIC DNA]</scope>
    <source>
        <strain evidence="2">R-o-18</strain>
        <tissue evidence="2">Leaf</tissue>
    </source>
</reference>
<dbReference type="InterPro" id="IPR052929">
    <property type="entry name" value="RNase_H-like_EbsB-rel"/>
</dbReference>
<organism evidence="2 3">
    <name type="scientific">Brassica rapa subsp. trilocularis</name>
    <dbReference type="NCBI Taxonomy" id="1813537"/>
    <lineage>
        <taxon>Eukaryota</taxon>
        <taxon>Viridiplantae</taxon>
        <taxon>Streptophyta</taxon>
        <taxon>Embryophyta</taxon>
        <taxon>Tracheophyta</taxon>
        <taxon>Spermatophyta</taxon>
        <taxon>Magnoliopsida</taxon>
        <taxon>eudicotyledons</taxon>
        <taxon>Gunneridae</taxon>
        <taxon>Pentapetalae</taxon>
        <taxon>rosids</taxon>
        <taxon>malvids</taxon>
        <taxon>Brassicales</taxon>
        <taxon>Brassicaceae</taxon>
        <taxon>Brassiceae</taxon>
        <taxon>Brassica</taxon>
    </lineage>
</organism>
<dbReference type="InterPro" id="IPR044730">
    <property type="entry name" value="RNase_H-like_dom_plant"/>
</dbReference>
<dbReference type="Pfam" id="PF13456">
    <property type="entry name" value="RVT_3"/>
    <property type="match status" value="1"/>
</dbReference>
<accession>A0ABQ7LJ09</accession>
<evidence type="ECO:0000313" key="2">
    <source>
        <dbReference type="EMBL" id="KAG5386539.1"/>
    </source>
</evidence>
<comment type="caution">
    <text evidence="2">The sequence shown here is derived from an EMBL/GenBank/DDBJ whole genome shotgun (WGS) entry which is preliminary data.</text>
</comment>
<evidence type="ECO:0000313" key="3">
    <source>
        <dbReference type="Proteomes" id="UP000823674"/>
    </source>
</evidence>
<dbReference type="EMBL" id="JADBGQ010000008">
    <property type="protein sequence ID" value="KAG5386539.1"/>
    <property type="molecule type" value="Genomic_DNA"/>
</dbReference>